<keyword evidence="4" id="KW-1003">Cell membrane</keyword>
<dbReference type="Gene3D" id="3.40.720.10">
    <property type="entry name" value="Alkaline Phosphatase, subunit A"/>
    <property type="match status" value="1"/>
</dbReference>
<dbReference type="EMBL" id="BOPZ01000020">
    <property type="protein sequence ID" value="GIM29622.1"/>
    <property type="molecule type" value="Genomic_DNA"/>
</dbReference>
<feature type="binding site" evidence="10">
    <location>
        <position position="488"/>
    </location>
    <ligand>
        <name>Mn(2+)</name>
        <dbReference type="ChEBI" id="CHEBI:29035"/>
    </ligand>
</feature>
<dbReference type="SUPFAM" id="SSF53649">
    <property type="entry name" value="Alkaline phosphatase-like"/>
    <property type="match status" value="1"/>
</dbReference>
<dbReference type="PANTHER" id="PTHR47371:SF3">
    <property type="entry name" value="PHOSPHOGLYCEROL TRANSFERASE I"/>
    <property type="match status" value="1"/>
</dbReference>
<feature type="transmembrane region" description="Helical" evidence="11">
    <location>
        <begin position="20"/>
        <end position="40"/>
    </location>
</feature>
<comment type="caution">
    <text evidence="13">The sequence shown here is derived from an EMBL/GenBank/DDBJ whole genome shotgun (WGS) entry which is preliminary data.</text>
</comment>
<dbReference type="InterPro" id="IPR012160">
    <property type="entry name" value="LtaS-like"/>
</dbReference>
<keyword evidence="13" id="KW-0808">Transferase</keyword>
<feature type="transmembrane region" description="Helical" evidence="11">
    <location>
        <begin position="84"/>
        <end position="104"/>
    </location>
</feature>
<dbReference type="InterPro" id="IPR000917">
    <property type="entry name" value="Sulfatase_N"/>
</dbReference>
<dbReference type="Proteomes" id="UP000679179">
    <property type="component" value="Unassembled WGS sequence"/>
</dbReference>
<dbReference type="GO" id="GO:0005886">
    <property type="term" value="C:plasma membrane"/>
    <property type="evidence" value="ECO:0007669"/>
    <property type="project" value="UniProtKB-SubCell"/>
</dbReference>
<evidence type="ECO:0000256" key="11">
    <source>
        <dbReference type="SAM" id="Phobius"/>
    </source>
</evidence>
<gene>
    <name evidence="13" type="ORF">CPJCM30710_22880</name>
</gene>
<keyword evidence="7 11" id="KW-0472">Membrane</keyword>
<evidence type="ECO:0000256" key="5">
    <source>
        <dbReference type="ARBA" id="ARBA00022692"/>
    </source>
</evidence>
<keyword evidence="6 11" id="KW-1133">Transmembrane helix</keyword>
<evidence type="ECO:0000256" key="9">
    <source>
        <dbReference type="PIRSR" id="PIRSR005091-2"/>
    </source>
</evidence>
<evidence type="ECO:0000256" key="8">
    <source>
        <dbReference type="PIRSR" id="PIRSR005091-1"/>
    </source>
</evidence>
<dbReference type="InterPro" id="IPR050448">
    <property type="entry name" value="OpgB/LTA_synthase_biosynth"/>
</dbReference>
<dbReference type="Gene3D" id="3.30.1120.170">
    <property type="match status" value="1"/>
</dbReference>
<evidence type="ECO:0000256" key="2">
    <source>
        <dbReference type="ARBA" id="ARBA00004936"/>
    </source>
</evidence>
<dbReference type="CDD" id="cd16015">
    <property type="entry name" value="LTA_synthase"/>
    <property type="match status" value="1"/>
</dbReference>
<evidence type="ECO:0000259" key="12">
    <source>
        <dbReference type="Pfam" id="PF00884"/>
    </source>
</evidence>
<dbReference type="AlphaFoldDB" id="A0A919S014"/>
<proteinExistence type="inferred from homology"/>
<feature type="active site" evidence="8">
    <location>
        <position position="314"/>
    </location>
</feature>
<protein>
    <submittedName>
        <fullName evidence="13">Phosphoglycerol transferase</fullName>
    </submittedName>
</protein>
<feature type="domain" description="Sulfatase N-terminal" evidence="12">
    <location>
        <begin position="264"/>
        <end position="551"/>
    </location>
</feature>
<evidence type="ECO:0000256" key="6">
    <source>
        <dbReference type="ARBA" id="ARBA00022989"/>
    </source>
</evidence>
<dbReference type="RefSeq" id="WP_212904316.1">
    <property type="nucleotide sequence ID" value="NZ_BOPZ01000020.1"/>
</dbReference>
<sequence>MILNSIKTTLIKSSIIRLIFYILILTALTLKGIYFLGFTLSKNTYNFNFLLGYSKANPFIYYYVSFIAIFLSFGFLFKEKGRYIYMIIINILLTLLILLDLWYFRGFLTVPSILIVNQTANLDNMSGAIFSMTSNFDFIFIIDLIILIIYLLFNHKHFKNSKINIKAFTAIFTVSILYIGYIPFNVFVLNREVKNDYIFSGYDPMDSARFFSPIGYHIFDLYNVYKDSKPYNLTDSEKNEVKEFYNNKNENLNDNKYKAIFNNKNLIVIQVESLETFVVNEKINNQEITPTLNKLLNHGIYFPNTFEQVNEGTSSDCDLMVNTSIFPIRKGSTFFRYPNATYVSLPNLLEEKGYSTTAIHADKGSFWNYSQGLKGIGFNNFIDYYSFEDDEQIGLGLSDGTYLKQVVPKIKNMKQPFYSFLVTLTSHGPFELPDKYKELKLEGELKDNILGDYFQSVHYTDKQIGIFLDTLDKEGLLDNTVVVVVGDHTGVHKYYNDKVEQLKNPEPWYLDNGDHTVPFIIYNKNYNEPTKLDLYGGQIDIMPTLAYLMGIEENKYINSALGRSLLKTNKSFAVLADKTFKGTVASQEEKNMYIKSLDLSDKLIKSNYFKNKK</sequence>
<dbReference type="InterPro" id="IPR017850">
    <property type="entry name" value="Alkaline_phosphatase_core_sf"/>
</dbReference>
<evidence type="ECO:0000256" key="7">
    <source>
        <dbReference type="ARBA" id="ARBA00023136"/>
    </source>
</evidence>
<feature type="transmembrane region" description="Helical" evidence="11">
    <location>
        <begin position="128"/>
        <end position="153"/>
    </location>
</feature>
<comment type="pathway">
    <text evidence="2">Cell wall biogenesis; lipoteichoic acid biosynthesis.</text>
</comment>
<feature type="binding site" evidence="9">
    <location>
        <position position="427"/>
    </location>
    <ligand>
        <name>substrate</name>
    </ligand>
</feature>
<evidence type="ECO:0000256" key="10">
    <source>
        <dbReference type="PIRSR" id="PIRSR005091-3"/>
    </source>
</evidence>
<evidence type="ECO:0000256" key="3">
    <source>
        <dbReference type="ARBA" id="ARBA00009983"/>
    </source>
</evidence>
<dbReference type="Pfam" id="PF00884">
    <property type="entry name" value="Sulfatase"/>
    <property type="match status" value="1"/>
</dbReference>
<organism evidence="13 14">
    <name type="scientific">Clostridium polyendosporum</name>
    <dbReference type="NCBI Taxonomy" id="69208"/>
    <lineage>
        <taxon>Bacteria</taxon>
        <taxon>Bacillati</taxon>
        <taxon>Bacillota</taxon>
        <taxon>Clostridia</taxon>
        <taxon>Eubacteriales</taxon>
        <taxon>Clostridiaceae</taxon>
        <taxon>Clostridium</taxon>
    </lineage>
</organism>
<keyword evidence="9" id="KW-0464">Manganese</keyword>
<dbReference type="GO" id="GO:0046872">
    <property type="term" value="F:metal ion binding"/>
    <property type="evidence" value="ECO:0007669"/>
    <property type="project" value="UniProtKB-KW"/>
</dbReference>
<keyword evidence="5 11" id="KW-0812">Transmembrane</keyword>
<evidence type="ECO:0000313" key="14">
    <source>
        <dbReference type="Proteomes" id="UP000679179"/>
    </source>
</evidence>
<keyword evidence="9" id="KW-0479">Metal-binding</keyword>
<evidence type="ECO:0000256" key="1">
    <source>
        <dbReference type="ARBA" id="ARBA00004651"/>
    </source>
</evidence>
<evidence type="ECO:0000256" key="4">
    <source>
        <dbReference type="ARBA" id="ARBA00022475"/>
    </source>
</evidence>
<name>A0A919S014_9CLOT</name>
<accession>A0A919S014</accession>
<feature type="transmembrane region" description="Helical" evidence="11">
    <location>
        <begin position="60"/>
        <end position="77"/>
    </location>
</feature>
<dbReference type="GO" id="GO:0016740">
    <property type="term" value="F:transferase activity"/>
    <property type="evidence" value="ECO:0007669"/>
    <property type="project" value="UniProtKB-KW"/>
</dbReference>
<keyword evidence="14" id="KW-1185">Reference proteome</keyword>
<dbReference type="PANTHER" id="PTHR47371">
    <property type="entry name" value="LIPOTEICHOIC ACID SYNTHASE"/>
    <property type="match status" value="1"/>
</dbReference>
<dbReference type="PIRSF" id="PIRSF005091">
    <property type="entry name" value="Mmb_sulf_HI1246"/>
    <property type="match status" value="1"/>
</dbReference>
<comment type="subcellular location">
    <subcellularLocation>
        <location evidence="1">Cell membrane</location>
        <topology evidence="1">Multi-pass membrane protein</topology>
    </subcellularLocation>
</comment>
<feature type="transmembrane region" description="Helical" evidence="11">
    <location>
        <begin position="165"/>
        <end position="184"/>
    </location>
</feature>
<comment type="similarity">
    <text evidence="3">Belongs to the LTA synthase family.</text>
</comment>
<evidence type="ECO:0000313" key="13">
    <source>
        <dbReference type="EMBL" id="GIM29622.1"/>
    </source>
</evidence>
<feature type="binding site" evidence="10">
    <location>
        <position position="487"/>
    </location>
    <ligand>
        <name>Mn(2+)</name>
        <dbReference type="ChEBI" id="CHEBI:29035"/>
    </ligand>
</feature>
<feature type="binding site" evidence="10">
    <location>
        <position position="272"/>
    </location>
    <ligand>
        <name>Mn(2+)</name>
        <dbReference type="ChEBI" id="CHEBI:29035"/>
    </ligand>
</feature>
<reference evidence="13" key="1">
    <citation type="submission" date="2021-03" db="EMBL/GenBank/DDBJ databases">
        <title>Taxonomic study of Clostridium polyendosporum from meadow-gley soil under rice.</title>
        <authorList>
            <person name="Kobayashi H."/>
            <person name="Tanizawa Y."/>
            <person name="Yagura M."/>
        </authorList>
    </citation>
    <scope>NUCLEOTIDE SEQUENCE</scope>
    <source>
        <strain evidence="13">JCM 30710</strain>
    </source>
</reference>